<evidence type="ECO:0000313" key="2">
    <source>
        <dbReference type="EMBL" id="KAL3851616.1"/>
    </source>
</evidence>
<gene>
    <name evidence="2" type="ORF">ACJMK2_015349</name>
</gene>
<proteinExistence type="predicted"/>
<protein>
    <submittedName>
        <fullName evidence="2">Uncharacterized protein</fullName>
    </submittedName>
</protein>
<keyword evidence="1" id="KW-0472">Membrane</keyword>
<sequence length="166" mass="18145">MSTNWVKNYVGFNLPDEEMRQIPYPMAELTMHVTMKTIQAFGLLGTVLAGPIVAVARKKTRNWAGMKANMIRYGRGGLVLGVVSGPLMTYARMRTVNDPDGAYDRCYRLRYNRNQVRVDQASFLCFLGGAGIASGMKGSAMFGGLVGLSSGIALSAMYNSMISKQK</sequence>
<dbReference type="EMBL" id="JBJQND010000015">
    <property type="protein sequence ID" value="KAL3851616.1"/>
    <property type="molecule type" value="Genomic_DNA"/>
</dbReference>
<dbReference type="Pfam" id="PF08560">
    <property type="entry name" value="DUF1757"/>
    <property type="match status" value="1"/>
</dbReference>
<dbReference type="PANTHER" id="PTHR38636:SF1">
    <property type="entry name" value="CHLORIDE CHANNEL PROTEIN CLC-D"/>
    <property type="match status" value="1"/>
</dbReference>
<evidence type="ECO:0000256" key="1">
    <source>
        <dbReference type="SAM" id="Phobius"/>
    </source>
</evidence>
<reference evidence="2 3" key="1">
    <citation type="submission" date="2024-11" db="EMBL/GenBank/DDBJ databases">
        <title>Chromosome-level genome assembly of the freshwater bivalve Anodonta woodiana.</title>
        <authorList>
            <person name="Chen X."/>
        </authorList>
    </citation>
    <scope>NUCLEOTIDE SEQUENCE [LARGE SCALE GENOMIC DNA]</scope>
    <source>
        <strain evidence="2">MN2024</strain>
        <tissue evidence="2">Gills</tissue>
    </source>
</reference>
<dbReference type="Proteomes" id="UP001634394">
    <property type="component" value="Unassembled WGS sequence"/>
</dbReference>
<keyword evidence="3" id="KW-1185">Reference proteome</keyword>
<organism evidence="2 3">
    <name type="scientific">Sinanodonta woodiana</name>
    <name type="common">Chinese pond mussel</name>
    <name type="synonym">Anodonta woodiana</name>
    <dbReference type="NCBI Taxonomy" id="1069815"/>
    <lineage>
        <taxon>Eukaryota</taxon>
        <taxon>Metazoa</taxon>
        <taxon>Spiralia</taxon>
        <taxon>Lophotrochozoa</taxon>
        <taxon>Mollusca</taxon>
        <taxon>Bivalvia</taxon>
        <taxon>Autobranchia</taxon>
        <taxon>Heteroconchia</taxon>
        <taxon>Palaeoheterodonta</taxon>
        <taxon>Unionida</taxon>
        <taxon>Unionoidea</taxon>
        <taxon>Unionidae</taxon>
        <taxon>Unioninae</taxon>
        <taxon>Sinanodonta</taxon>
    </lineage>
</organism>
<accession>A0ABD3UQ08</accession>
<feature type="transmembrane region" description="Helical" evidence="1">
    <location>
        <begin position="38"/>
        <end position="56"/>
    </location>
</feature>
<keyword evidence="1" id="KW-0812">Transmembrane</keyword>
<comment type="caution">
    <text evidence="2">The sequence shown here is derived from an EMBL/GenBank/DDBJ whole genome shotgun (WGS) entry which is preliminary data.</text>
</comment>
<dbReference type="InterPro" id="IPR013869">
    <property type="entry name" value="DUF1757"/>
</dbReference>
<keyword evidence="1" id="KW-1133">Transmembrane helix</keyword>
<evidence type="ECO:0000313" key="3">
    <source>
        <dbReference type="Proteomes" id="UP001634394"/>
    </source>
</evidence>
<feature type="transmembrane region" description="Helical" evidence="1">
    <location>
        <begin position="76"/>
        <end position="93"/>
    </location>
</feature>
<dbReference type="PANTHER" id="PTHR38636">
    <property type="entry name" value="PROTEIN CBG20488"/>
    <property type="match status" value="1"/>
</dbReference>
<feature type="transmembrane region" description="Helical" evidence="1">
    <location>
        <begin position="140"/>
        <end position="158"/>
    </location>
</feature>
<name>A0ABD3UQ08_SINWO</name>
<dbReference type="AlphaFoldDB" id="A0ABD3UQ08"/>